<evidence type="ECO:0000313" key="7">
    <source>
        <dbReference type="EMBL" id="CAF3854324.1"/>
    </source>
</evidence>
<organism evidence="6 8">
    <name type="scientific">Didymodactylos carnosus</name>
    <dbReference type="NCBI Taxonomy" id="1234261"/>
    <lineage>
        <taxon>Eukaryota</taxon>
        <taxon>Metazoa</taxon>
        <taxon>Spiralia</taxon>
        <taxon>Gnathifera</taxon>
        <taxon>Rotifera</taxon>
        <taxon>Eurotatoria</taxon>
        <taxon>Bdelloidea</taxon>
        <taxon>Philodinida</taxon>
        <taxon>Philodinidae</taxon>
        <taxon>Didymodactylos</taxon>
    </lineage>
</organism>
<dbReference type="InterPro" id="IPR002347">
    <property type="entry name" value="SDR_fam"/>
</dbReference>
<dbReference type="Proteomes" id="UP000681722">
    <property type="component" value="Unassembled WGS sequence"/>
</dbReference>
<evidence type="ECO:0000256" key="4">
    <source>
        <dbReference type="RuleBase" id="RU000363"/>
    </source>
</evidence>
<dbReference type="PANTHER" id="PTHR43963">
    <property type="entry name" value="CARBONYL REDUCTASE 1-RELATED"/>
    <property type="match status" value="1"/>
</dbReference>
<evidence type="ECO:0000256" key="5">
    <source>
        <dbReference type="SAM" id="Coils"/>
    </source>
</evidence>
<dbReference type="EMBL" id="CAJNOQ010005173">
    <property type="protein sequence ID" value="CAF1088807.1"/>
    <property type="molecule type" value="Genomic_DNA"/>
</dbReference>
<feature type="coiled-coil region" evidence="5">
    <location>
        <begin position="9"/>
        <end position="36"/>
    </location>
</feature>
<evidence type="ECO:0000313" key="6">
    <source>
        <dbReference type="EMBL" id="CAF1088807.1"/>
    </source>
</evidence>
<dbReference type="Pfam" id="PF00106">
    <property type="entry name" value="adh_short"/>
    <property type="match status" value="1"/>
</dbReference>
<comment type="caution">
    <text evidence="6">The sequence shown here is derived from an EMBL/GenBank/DDBJ whole genome shotgun (WGS) entry which is preliminary data.</text>
</comment>
<evidence type="ECO:0000256" key="1">
    <source>
        <dbReference type="ARBA" id="ARBA00006484"/>
    </source>
</evidence>
<dbReference type="Gene3D" id="3.40.50.720">
    <property type="entry name" value="NAD(P)-binding Rossmann-like Domain"/>
    <property type="match status" value="1"/>
</dbReference>
<dbReference type="InterPro" id="IPR036291">
    <property type="entry name" value="NAD(P)-bd_dom_sf"/>
</dbReference>
<comment type="similarity">
    <text evidence="1 4">Belongs to the short-chain dehydrogenases/reductases (SDR) family.</text>
</comment>
<dbReference type="AlphaFoldDB" id="A0A814NCU6"/>
<dbReference type="PANTHER" id="PTHR43963:SF6">
    <property type="entry name" value="CHAIN DEHYDROGENASE FAMILY PROTEIN, PUTATIVE (AFU_ORTHOLOGUE AFUA_3G15350)-RELATED"/>
    <property type="match status" value="1"/>
</dbReference>
<gene>
    <name evidence="6" type="ORF">GPM918_LOCUS18149</name>
    <name evidence="7" type="ORF">SRO942_LOCUS18146</name>
</gene>
<keyword evidence="5" id="KW-0175">Coiled coil</keyword>
<proteinExistence type="inferred from homology"/>
<keyword evidence="8" id="KW-1185">Reference proteome</keyword>
<evidence type="ECO:0000313" key="8">
    <source>
        <dbReference type="Proteomes" id="UP000663829"/>
    </source>
</evidence>
<reference evidence="6" key="1">
    <citation type="submission" date="2021-02" db="EMBL/GenBank/DDBJ databases">
        <authorList>
            <person name="Nowell W R."/>
        </authorList>
    </citation>
    <scope>NUCLEOTIDE SEQUENCE</scope>
</reference>
<dbReference type="PRINTS" id="PR00081">
    <property type="entry name" value="GDHRDH"/>
</dbReference>
<dbReference type="SUPFAM" id="SSF51735">
    <property type="entry name" value="NAD(P)-binding Rossmann-fold domains"/>
    <property type="match status" value="1"/>
</dbReference>
<protein>
    <submittedName>
        <fullName evidence="6">Uncharacterized protein</fullName>
    </submittedName>
</protein>
<evidence type="ECO:0000256" key="2">
    <source>
        <dbReference type="ARBA" id="ARBA00022857"/>
    </source>
</evidence>
<dbReference type="PRINTS" id="PR00080">
    <property type="entry name" value="SDRFAMILY"/>
</dbReference>
<dbReference type="Proteomes" id="UP000663829">
    <property type="component" value="Unassembled WGS sequence"/>
</dbReference>
<name>A0A814NCU6_9BILA</name>
<evidence type="ECO:0000256" key="3">
    <source>
        <dbReference type="ARBA" id="ARBA00023002"/>
    </source>
</evidence>
<sequence>MTTSESLFLENSLRRLSQFIKEAEKYEQQTKQQQQEIKISSPVKIVREYLEESNEISSIDDTVEQFQNFDEFFETKKHLYKTWSIYDEDNEQFLKNKQKLFKQLNTQINTMSSSTDKRVILVTGANKGIGFELVKKLSNNKDVIVLLATRDFKQGEHAAKKLGDCSNIHLLQLDTSSSQSIHQAAEQIRDAYGYLDVLINNAGIAKPDYNLQAARTTFATNYFGIKTLNRYLIPLMRPNGRIINVSSVIGLWTLDGCSDELKSKWLNPNLTESELDKLIDQFFASIERLTEELDGYPTQYSFLIYGMSKAALNMLTRIQANNLTNGILIHAVCPGYSDASLNQDLANEHSPSLGADSILYVVDHIENENGKLWQDGKKVEWTAPCKDDFLEFMKNMQAIQY</sequence>
<keyword evidence="2" id="KW-0521">NADP</keyword>
<dbReference type="GO" id="GO:0016491">
    <property type="term" value="F:oxidoreductase activity"/>
    <property type="evidence" value="ECO:0007669"/>
    <property type="project" value="UniProtKB-KW"/>
</dbReference>
<accession>A0A814NCU6</accession>
<keyword evidence="3" id="KW-0560">Oxidoreductase</keyword>
<dbReference type="OrthoDB" id="7289984at2759"/>
<dbReference type="EMBL" id="CAJOBC010005173">
    <property type="protein sequence ID" value="CAF3854324.1"/>
    <property type="molecule type" value="Genomic_DNA"/>
</dbReference>